<evidence type="ECO:0000256" key="4">
    <source>
        <dbReference type="ARBA" id="ARBA00023163"/>
    </source>
</evidence>
<dbReference type="InterPro" id="IPR005333">
    <property type="entry name" value="Transcription_factor_TCP"/>
</dbReference>
<dbReference type="GO" id="GO:0043565">
    <property type="term" value="F:sequence-specific DNA binding"/>
    <property type="evidence" value="ECO:0007669"/>
    <property type="project" value="TreeGrafter"/>
</dbReference>
<keyword evidence="2" id="KW-0805">Transcription regulation</keyword>
<keyword evidence="3" id="KW-0238">DNA-binding</keyword>
<protein>
    <recommendedName>
        <fullName evidence="7">TCP domain-containing protein</fullName>
    </recommendedName>
</protein>
<dbReference type="PROSITE" id="PS51369">
    <property type="entry name" value="TCP"/>
    <property type="match status" value="1"/>
</dbReference>
<dbReference type="OrthoDB" id="1911901at2759"/>
<comment type="caution">
    <text evidence="8">The sequence shown here is derived from an EMBL/GenBank/DDBJ whole genome shotgun (WGS) entry which is preliminary data.</text>
</comment>
<evidence type="ECO:0000313" key="9">
    <source>
        <dbReference type="Proteomes" id="UP000655225"/>
    </source>
</evidence>
<feature type="compositionally biased region" description="Polar residues" evidence="6">
    <location>
        <begin position="303"/>
        <end position="316"/>
    </location>
</feature>
<feature type="region of interest" description="Disordered" evidence="6">
    <location>
        <begin position="1"/>
        <end position="81"/>
    </location>
</feature>
<proteinExistence type="predicted"/>
<dbReference type="PANTHER" id="PTHR31072:SF1">
    <property type="entry name" value="TRANSCRIPTION FACTOR TCP9"/>
    <property type="match status" value="1"/>
</dbReference>
<keyword evidence="5" id="KW-0539">Nucleus</keyword>
<evidence type="ECO:0000259" key="7">
    <source>
        <dbReference type="PROSITE" id="PS51369"/>
    </source>
</evidence>
<dbReference type="AlphaFoldDB" id="A0A834Z0N9"/>
<evidence type="ECO:0000256" key="5">
    <source>
        <dbReference type="ARBA" id="ARBA00023242"/>
    </source>
</evidence>
<feature type="compositionally biased region" description="Polar residues" evidence="6">
    <location>
        <begin position="226"/>
        <end position="243"/>
    </location>
</feature>
<evidence type="ECO:0000256" key="3">
    <source>
        <dbReference type="ARBA" id="ARBA00023125"/>
    </source>
</evidence>
<dbReference type="GO" id="GO:0003700">
    <property type="term" value="F:DNA-binding transcription factor activity"/>
    <property type="evidence" value="ECO:0007669"/>
    <property type="project" value="InterPro"/>
</dbReference>
<evidence type="ECO:0000256" key="6">
    <source>
        <dbReference type="SAM" id="MobiDB-lite"/>
    </source>
</evidence>
<feature type="compositionally biased region" description="Basic and acidic residues" evidence="6">
    <location>
        <begin position="1"/>
        <end position="18"/>
    </location>
</feature>
<feature type="region of interest" description="Disordered" evidence="6">
    <location>
        <begin position="198"/>
        <end position="316"/>
    </location>
</feature>
<name>A0A834Z0N9_TETSI</name>
<keyword evidence="9" id="KW-1185">Reference proteome</keyword>
<feature type="compositionally biased region" description="Basic and acidic residues" evidence="6">
    <location>
        <begin position="125"/>
        <end position="136"/>
    </location>
</feature>
<accession>A0A834Z0N9</accession>
<evidence type="ECO:0000256" key="2">
    <source>
        <dbReference type="ARBA" id="ARBA00023015"/>
    </source>
</evidence>
<dbReference type="Pfam" id="PF03634">
    <property type="entry name" value="TCP"/>
    <property type="match status" value="1"/>
</dbReference>
<dbReference type="Proteomes" id="UP000655225">
    <property type="component" value="Unassembled WGS sequence"/>
</dbReference>
<dbReference type="GO" id="GO:0005634">
    <property type="term" value="C:nucleus"/>
    <property type="evidence" value="ECO:0007669"/>
    <property type="project" value="UniProtKB-SubCell"/>
</dbReference>
<comment type="subcellular location">
    <subcellularLocation>
        <location evidence="1">Nucleus</location>
    </subcellularLocation>
</comment>
<dbReference type="InterPro" id="IPR017887">
    <property type="entry name" value="TF_TCP_subgr"/>
</dbReference>
<feature type="region of interest" description="Disordered" evidence="6">
    <location>
        <begin position="93"/>
        <end position="136"/>
    </location>
</feature>
<gene>
    <name evidence="8" type="ORF">HHK36_020904</name>
</gene>
<organism evidence="8 9">
    <name type="scientific">Tetracentron sinense</name>
    <name type="common">Spur-leaf</name>
    <dbReference type="NCBI Taxonomy" id="13715"/>
    <lineage>
        <taxon>Eukaryota</taxon>
        <taxon>Viridiplantae</taxon>
        <taxon>Streptophyta</taxon>
        <taxon>Embryophyta</taxon>
        <taxon>Tracheophyta</taxon>
        <taxon>Spermatophyta</taxon>
        <taxon>Magnoliopsida</taxon>
        <taxon>Trochodendrales</taxon>
        <taxon>Trochodendraceae</taxon>
        <taxon>Tetracentron</taxon>
    </lineage>
</organism>
<keyword evidence="4" id="KW-0804">Transcription</keyword>
<dbReference type="EMBL" id="JABCRI010000014">
    <property type="protein sequence ID" value="KAF8394687.1"/>
    <property type="molecule type" value="Genomic_DNA"/>
</dbReference>
<evidence type="ECO:0000313" key="8">
    <source>
        <dbReference type="EMBL" id="KAF8394687.1"/>
    </source>
</evidence>
<feature type="domain" description="TCP" evidence="7">
    <location>
        <begin position="125"/>
        <end position="179"/>
    </location>
</feature>
<evidence type="ECO:0000256" key="1">
    <source>
        <dbReference type="ARBA" id="ARBA00004123"/>
    </source>
</evidence>
<dbReference type="PANTHER" id="PTHR31072">
    <property type="entry name" value="TRANSCRIPTION FACTOR TCP4-RELATED"/>
    <property type="match status" value="1"/>
</dbReference>
<feature type="compositionally biased region" description="Basic and acidic residues" evidence="6">
    <location>
        <begin position="284"/>
        <end position="295"/>
    </location>
</feature>
<feature type="compositionally biased region" description="Polar residues" evidence="6">
    <location>
        <begin position="19"/>
        <end position="28"/>
    </location>
</feature>
<sequence>MGDKEREEAINNKNRDTKIPSSDPSMESQPVPLISVKEEPTETNPDVELEEAINNKNQDNKIPSMDAEPQSQPVPPIFVKENPTDVGLEEAINNKNQEKKIPSMDAEPVPLVSLKEEPTETNPEGEERHRKVEVPEGRIGIPATCATKIFQLTRDLGNKSDGETIQWLLEQSESAIIAATGTGTYSAIAMSVGDTLKIPTSSSTVEEETTKKKRKWPVTEQPRINLDSTGEVQDPSSASNNGTAEARSTKIPSSDPSMDAEPQSQPVPLVSVKEGPTEANPDVGRQEAIHNKNQEKPIPSMDAEQQSQPVPSVSVK</sequence>
<reference evidence="8 9" key="1">
    <citation type="submission" date="2020-04" db="EMBL/GenBank/DDBJ databases">
        <title>Plant Genome Project.</title>
        <authorList>
            <person name="Zhang R.-G."/>
        </authorList>
    </citation>
    <scope>NUCLEOTIDE SEQUENCE [LARGE SCALE GENOMIC DNA]</scope>
    <source>
        <strain evidence="8">YNK0</strain>
        <tissue evidence="8">Leaf</tissue>
    </source>
</reference>
<feature type="compositionally biased region" description="Polar residues" evidence="6">
    <location>
        <begin position="250"/>
        <end position="266"/>
    </location>
</feature>